<protein>
    <submittedName>
        <fullName evidence="1">Phosphoglycerate mutase</fullName>
    </submittedName>
</protein>
<dbReference type="PANTHER" id="PTHR48100:SF62">
    <property type="entry name" value="GLUCOSYL-3-PHOSPHOGLYCERATE PHOSPHATASE"/>
    <property type="match status" value="1"/>
</dbReference>
<dbReference type="NCBIfam" id="TIGR03848">
    <property type="entry name" value="MSMEG_4193"/>
    <property type="match status" value="1"/>
</dbReference>
<sequence length="228" mass="24573">MRAGTPTVRWYIMATRNRKAPRSTLVLLVRHGETPTTGKVLPGRAPGLHLSEHGRGQAERVAERLAGVAVDAIHTSPLERTRETAEPTEARTGREAVVDPGLLECDFGEWTGEEISRLSRLKAWSTVQRAPSTFRFPGGESFTEMQARVVGAVDRARTAHEGGVVVCFSHADPIKAVLAHALGTHLDLFQRIVVSPCSVSAISYAPGQAPVVLTVNSTDEPLTGLRVS</sequence>
<dbReference type="InterPro" id="IPR029033">
    <property type="entry name" value="His_PPase_superfam"/>
</dbReference>
<dbReference type="CDD" id="cd07067">
    <property type="entry name" value="HP_PGM_like"/>
    <property type="match status" value="1"/>
</dbReference>
<dbReference type="InterPro" id="IPR022492">
    <property type="entry name" value="Phosphomutase_MSMEG4193_put"/>
</dbReference>
<dbReference type="Proteomes" id="UP000638848">
    <property type="component" value="Unassembled WGS sequence"/>
</dbReference>
<accession>A0A917GHI8</accession>
<dbReference type="Gene3D" id="3.40.50.1240">
    <property type="entry name" value="Phosphoglycerate mutase-like"/>
    <property type="match status" value="1"/>
</dbReference>
<organism evidence="1 2">
    <name type="scientific">Kocuria dechangensis</name>
    <dbReference type="NCBI Taxonomy" id="1176249"/>
    <lineage>
        <taxon>Bacteria</taxon>
        <taxon>Bacillati</taxon>
        <taxon>Actinomycetota</taxon>
        <taxon>Actinomycetes</taxon>
        <taxon>Micrococcales</taxon>
        <taxon>Micrococcaceae</taxon>
        <taxon>Kocuria</taxon>
    </lineage>
</organism>
<dbReference type="SUPFAM" id="SSF53254">
    <property type="entry name" value="Phosphoglycerate mutase-like"/>
    <property type="match status" value="1"/>
</dbReference>
<dbReference type="Pfam" id="PF00300">
    <property type="entry name" value="His_Phos_1"/>
    <property type="match status" value="1"/>
</dbReference>
<keyword evidence="2" id="KW-1185">Reference proteome</keyword>
<reference evidence="1" key="1">
    <citation type="journal article" date="2014" name="Int. J. Syst. Evol. Microbiol.">
        <title>Complete genome sequence of Corynebacterium casei LMG S-19264T (=DSM 44701T), isolated from a smear-ripened cheese.</title>
        <authorList>
            <consortium name="US DOE Joint Genome Institute (JGI-PGF)"/>
            <person name="Walter F."/>
            <person name="Albersmeier A."/>
            <person name="Kalinowski J."/>
            <person name="Ruckert C."/>
        </authorList>
    </citation>
    <scope>NUCLEOTIDE SEQUENCE</scope>
    <source>
        <strain evidence="1">CGMCC 1.12187</strain>
    </source>
</reference>
<dbReference type="PANTHER" id="PTHR48100">
    <property type="entry name" value="BROAD-SPECIFICITY PHOSPHATASE YOR283W-RELATED"/>
    <property type="match status" value="1"/>
</dbReference>
<dbReference type="InterPro" id="IPR050275">
    <property type="entry name" value="PGM_Phosphatase"/>
</dbReference>
<dbReference type="GO" id="GO:0016791">
    <property type="term" value="F:phosphatase activity"/>
    <property type="evidence" value="ECO:0007669"/>
    <property type="project" value="TreeGrafter"/>
</dbReference>
<evidence type="ECO:0000313" key="1">
    <source>
        <dbReference type="EMBL" id="GGG45491.1"/>
    </source>
</evidence>
<gene>
    <name evidence="1" type="ORF">GCM10011374_04710</name>
</gene>
<dbReference type="GO" id="GO:0005737">
    <property type="term" value="C:cytoplasm"/>
    <property type="evidence" value="ECO:0007669"/>
    <property type="project" value="TreeGrafter"/>
</dbReference>
<proteinExistence type="predicted"/>
<name>A0A917GHI8_9MICC</name>
<dbReference type="SMART" id="SM00855">
    <property type="entry name" value="PGAM"/>
    <property type="match status" value="1"/>
</dbReference>
<reference evidence="1" key="2">
    <citation type="submission" date="2020-09" db="EMBL/GenBank/DDBJ databases">
        <authorList>
            <person name="Sun Q."/>
            <person name="Zhou Y."/>
        </authorList>
    </citation>
    <scope>NUCLEOTIDE SEQUENCE</scope>
    <source>
        <strain evidence="1">CGMCC 1.12187</strain>
    </source>
</reference>
<comment type="caution">
    <text evidence="1">The sequence shown here is derived from an EMBL/GenBank/DDBJ whole genome shotgun (WGS) entry which is preliminary data.</text>
</comment>
<evidence type="ECO:0000313" key="2">
    <source>
        <dbReference type="Proteomes" id="UP000638848"/>
    </source>
</evidence>
<dbReference type="InterPro" id="IPR013078">
    <property type="entry name" value="His_Pase_superF_clade-1"/>
</dbReference>
<dbReference type="AlphaFoldDB" id="A0A917GHI8"/>
<dbReference type="EMBL" id="BMEQ01000002">
    <property type="protein sequence ID" value="GGG45491.1"/>
    <property type="molecule type" value="Genomic_DNA"/>
</dbReference>